<comment type="subcellular location">
    <subcellularLocation>
        <location evidence="1 7">Cell outer membrane</location>
        <topology evidence="1 7">Multi-pass membrane protein</topology>
    </subcellularLocation>
</comment>
<proteinExistence type="inferred from homology"/>
<evidence type="ECO:0000256" key="7">
    <source>
        <dbReference type="PROSITE-ProRule" id="PRU01360"/>
    </source>
</evidence>
<dbReference type="InterPro" id="IPR036942">
    <property type="entry name" value="Beta-barrel_TonB_sf"/>
</dbReference>
<comment type="similarity">
    <text evidence="7">Belongs to the TonB-dependent receptor family.</text>
</comment>
<dbReference type="Gene3D" id="2.60.40.1120">
    <property type="entry name" value="Carboxypeptidase-like, regulatory domain"/>
    <property type="match status" value="1"/>
</dbReference>
<dbReference type="SUPFAM" id="SSF56935">
    <property type="entry name" value="Porins"/>
    <property type="match status" value="1"/>
</dbReference>
<dbReference type="InterPro" id="IPR012910">
    <property type="entry name" value="Plug_dom"/>
</dbReference>
<reference evidence="10 11" key="1">
    <citation type="submission" date="2016-10" db="EMBL/GenBank/DDBJ databases">
        <authorList>
            <person name="de Groot N.N."/>
        </authorList>
    </citation>
    <scope>NUCLEOTIDE SEQUENCE [LARGE SCALE GENOMIC DNA]</scope>
    <source>
        <strain evidence="10 11">AR32</strain>
    </source>
</reference>
<feature type="signal peptide" evidence="8">
    <location>
        <begin position="1"/>
        <end position="21"/>
    </location>
</feature>
<dbReference type="RefSeq" id="WP_103914892.1">
    <property type="nucleotide sequence ID" value="NZ_FNUV01000001.1"/>
</dbReference>
<sequence>MEKRLTLFFVSLFLFVGSALAQTKVSGTVLSQEDGQPIIGAAVKVDGTSTGMLTDVNGRFNLTLPEGSKTLTISYLGYEPKTVTAKNGMRVFLKSDAAALDEVIVVAYGTQKKSAFTGSAAQVDSKAIEAHVSSNVANALAGAAPGVQIVSDNGDPTNSSPKIRVRGVGSMSAGNNPLIVLDGMPFDGALNSINPNDVESMTVLKDASASAIYGARGANGVVLITTKKGRNQEAEIKFDAKWGSNSRLIPQYDVIDDPGQYYETYFKQLYNSQIYNGKTAAEAYAFANKNLYDEKNGGLGYQIFTVPEGENLIGTNLRLNPNAKLGYSDGQYYYTPDNWYDEAFHNSFRQEYNVSFSGVTDKLNYYASAGYLKDGGIVNNSDMQRYTARLNVDYQVKKWLKVGTNMNFSHRDADQPSYSTSSWGSSGNIFYICNMIAPIYPLYVRDAQGNIMTEAGRTVYDSNNTNFKRANFVGNAVRDNEVNRTKTFYDNFDGKFSAVVTPIEGLTLSANLAVSARNSRENDLSSTFGSASAQDGAAYVYHFRFFNVTNQYLANYRTDFANNTHHLDVLAGYEQYKHQYQYLYASNDRLFNPYIGEVGNAAGSENKKMDSFTQKYMTEGYLGRVQYDYLEKYFVSASYRRDASSRFAPGHRWGNFYSLGLAWEMSKEKFLKDVKWIDMLKLKASYGEQGNDAIGTLAGDARTSSTVGWFTPYADQYEASYSDGYSLILKYKGNDELTWEKSKAYNIGVDFSLFKGRLTGTLEYFNRKTSDLLYYKPVPLSAGNPTGEYPTNVGQITNKGVEFNATGTILKTRDITWTANLNLTHYKNVIDKLDESVRENGIKSSTYIYEEGGSLYDAYMFKYAGVDKETGEALYYYKEKDENGKETGRDLTTSNFSQAEKYNCGSVLPKLYGGFGTTLYAYGFDFTAQFQFQLGGKIYDGSYQALMHTQSSAGQAWHKDALKAWTPENPNTDVPRLDGDTQVGQSVVDRFQISSNYLSLNNLTLGYTFPKNIITPLTLSSLRVYVAGENLFVMSKRKGLDPRYSLGIGGYTSGSGLNTNSYSAMRTITAGLTVTF</sequence>
<keyword evidence="3 7" id="KW-1134">Transmembrane beta strand</keyword>
<dbReference type="Pfam" id="PF07715">
    <property type="entry name" value="Plug"/>
    <property type="match status" value="1"/>
</dbReference>
<dbReference type="SUPFAM" id="SSF49464">
    <property type="entry name" value="Carboxypeptidase regulatory domain-like"/>
    <property type="match status" value="1"/>
</dbReference>
<organism evidence="10 11">
    <name type="scientific">Xylanibacter ruminicola</name>
    <name type="common">Prevotella ruminicola</name>
    <dbReference type="NCBI Taxonomy" id="839"/>
    <lineage>
        <taxon>Bacteria</taxon>
        <taxon>Pseudomonadati</taxon>
        <taxon>Bacteroidota</taxon>
        <taxon>Bacteroidia</taxon>
        <taxon>Bacteroidales</taxon>
        <taxon>Prevotellaceae</taxon>
        <taxon>Xylanibacter</taxon>
    </lineage>
</organism>
<name>A0A1H5RM88_XYLRU</name>
<feature type="domain" description="TonB-dependent receptor plug" evidence="9">
    <location>
        <begin position="114"/>
        <end position="221"/>
    </location>
</feature>
<dbReference type="Pfam" id="PF13715">
    <property type="entry name" value="CarbopepD_reg_2"/>
    <property type="match status" value="1"/>
</dbReference>
<evidence type="ECO:0000256" key="2">
    <source>
        <dbReference type="ARBA" id="ARBA00022448"/>
    </source>
</evidence>
<evidence type="ECO:0000256" key="8">
    <source>
        <dbReference type="SAM" id="SignalP"/>
    </source>
</evidence>
<keyword evidence="8" id="KW-0732">Signal</keyword>
<dbReference type="Proteomes" id="UP000236735">
    <property type="component" value="Unassembled WGS sequence"/>
</dbReference>
<accession>A0A1H5RM88</accession>
<dbReference type="AlphaFoldDB" id="A0A1H5RM88"/>
<evidence type="ECO:0000256" key="4">
    <source>
        <dbReference type="ARBA" id="ARBA00022692"/>
    </source>
</evidence>
<gene>
    <name evidence="10" type="ORF">SAMN05216354_0206</name>
</gene>
<dbReference type="GO" id="GO:0009279">
    <property type="term" value="C:cell outer membrane"/>
    <property type="evidence" value="ECO:0007669"/>
    <property type="project" value="UniProtKB-SubCell"/>
</dbReference>
<dbReference type="Gene3D" id="2.40.170.20">
    <property type="entry name" value="TonB-dependent receptor, beta-barrel domain"/>
    <property type="match status" value="1"/>
</dbReference>
<evidence type="ECO:0000259" key="9">
    <source>
        <dbReference type="Pfam" id="PF07715"/>
    </source>
</evidence>
<dbReference type="FunFam" id="2.170.130.10:FF:000003">
    <property type="entry name" value="SusC/RagA family TonB-linked outer membrane protein"/>
    <property type="match status" value="1"/>
</dbReference>
<evidence type="ECO:0000256" key="1">
    <source>
        <dbReference type="ARBA" id="ARBA00004571"/>
    </source>
</evidence>
<dbReference type="NCBIfam" id="TIGR04056">
    <property type="entry name" value="OMP_RagA_SusC"/>
    <property type="match status" value="1"/>
</dbReference>
<dbReference type="EMBL" id="FNUV01000001">
    <property type="protein sequence ID" value="SEF39459.1"/>
    <property type="molecule type" value="Genomic_DNA"/>
</dbReference>
<evidence type="ECO:0000313" key="11">
    <source>
        <dbReference type="Proteomes" id="UP000236735"/>
    </source>
</evidence>
<keyword evidence="5 7" id="KW-0472">Membrane</keyword>
<feature type="chain" id="PRO_5009283161" evidence="8">
    <location>
        <begin position="22"/>
        <end position="1076"/>
    </location>
</feature>
<evidence type="ECO:0000313" key="10">
    <source>
        <dbReference type="EMBL" id="SEF39459.1"/>
    </source>
</evidence>
<dbReference type="NCBIfam" id="TIGR04057">
    <property type="entry name" value="SusC_RagA_signa"/>
    <property type="match status" value="1"/>
</dbReference>
<evidence type="ECO:0000256" key="5">
    <source>
        <dbReference type="ARBA" id="ARBA00023136"/>
    </source>
</evidence>
<dbReference type="InterPro" id="IPR039426">
    <property type="entry name" value="TonB-dep_rcpt-like"/>
</dbReference>
<keyword evidence="6 7" id="KW-0998">Cell outer membrane</keyword>
<dbReference type="InterPro" id="IPR037066">
    <property type="entry name" value="Plug_dom_sf"/>
</dbReference>
<protein>
    <submittedName>
        <fullName evidence="10">TonB-linked outer membrane protein, SusC/RagA family</fullName>
    </submittedName>
</protein>
<dbReference type="PROSITE" id="PS52016">
    <property type="entry name" value="TONB_DEPENDENT_REC_3"/>
    <property type="match status" value="1"/>
</dbReference>
<dbReference type="InterPro" id="IPR023997">
    <property type="entry name" value="TonB-dep_OMP_SusC/RagA_CS"/>
</dbReference>
<dbReference type="InterPro" id="IPR008969">
    <property type="entry name" value="CarboxyPept-like_regulatory"/>
</dbReference>
<evidence type="ECO:0000256" key="3">
    <source>
        <dbReference type="ARBA" id="ARBA00022452"/>
    </source>
</evidence>
<keyword evidence="2 7" id="KW-0813">Transport</keyword>
<keyword evidence="4 7" id="KW-0812">Transmembrane</keyword>
<dbReference type="Gene3D" id="2.170.130.10">
    <property type="entry name" value="TonB-dependent receptor, plug domain"/>
    <property type="match status" value="1"/>
</dbReference>
<evidence type="ECO:0000256" key="6">
    <source>
        <dbReference type="ARBA" id="ARBA00023237"/>
    </source>
</evidence>
<dbReference type="InterPro" id="IPR023996">
    <property type="entry name" value="TonB-dep_OMP_SusC/RagA"/>
</dbReference>